<accession>A0A9D1TMM4</accession>
<dbReference type="EMBL" id="DXHU01000012">
    <property type="protein sequence ID" value="HIV98682.1"/>
    <property type="molecule type" value="Genomic_DNA"/>
</dbReference>
<dbReference type="Pfam" id="PF13280">
    <property type="entry name" value="WYL"/>
    <property type="match status" value="1"/>
</dbReference>
<dbReference type="PANTHER" id="PTHR34580">
    <property type="match status" value="1"/>
</dbReference>
<dbReference type="PROSITE" id="PS52050">
    <property type="entry name" value="WYL"/>
    <property type="match status" value="1"/>
</dbReference>
<feature type="domain" description="WYL" evidence="1">
    <location>
        <begin position="123"/>
        <end position="180"/>
    </location>
</feature>
<dbReference type="PANTHER" id="PTHR34580:SF1">
    <property type="entry name" value="PROTEIN PAFC"/>
    <property type="match status" value="1"/>
</dbReference>
<reference evidence="3" key="2">
    <citation type="submission" date="2021-04" db="EMBL/GenBank/DDBJ databases">
        <authorList>
            <person name="Gilroy R."/>
        </authorList>
    </citation>
    <scope>NUCLEOTIDE SEQUENCE</scope>
    <source>
        <strain evidence="3">Gambia11-129</strain>
    </source>
</reference>
<dbReference type="InterPro" id="IPR057727">
    <property type="entry name" value="WCX_dom"/>
</dbReference>
<evidence type="ECO:0000313" key="3">
    <source>
        <dbReference type="EMBL" id="HIV98682.1"/>
    </source>
</evidence>
<evidence type="ECO:0000313" key="4">
    <source>
        <dbReference type="Proteomes" id="UP000823936"/>
    </source>
</evidence>
<dbReference type="InterPro" id="IPR051534">
    <property type="entry name" value="CBASS_pafABC_assoc_protein"/>
</dbReference>
<evidence type="ECO:0000259" key="2">
    <source>
        <dbReference type="Pfam" id="PF25583"/>
    </source>
</evidence>
<proteinExistence type="predicted"/>
<gene>
    <name evidence="3" type="ORF">IAB12_02745</name>
</gene>
<organism evidence="3 4">
    <name type="scientific">Candidatus Ornithospirochaeta avicola</name>
    <dbReference type="NCBI Taxonomy" id="2840896"/>
    <lineage>
        <taxon>Bacteria</taxon>
        <taxon>Pseudomonadati</taxon>
        <taxon>Spirochaetota</taxon>
        <taxon>Spirochaetia</taxon>
        <taxon>Spirochaetales</taxon>
        <taxon>Spirochaetaceae</taxon>
        <taxon>Spirochaetaceae incertae sedis</taxon>
        <taxon>Candidatus Ornithospirochaeta</taxon>
    </lineage>
</organism>
<dbReference type="InterPro" id="IPR026881">
    <property type="entry name" value="WYL_dom"/>
</dbReference>
<feature type="domain" description="WCX" evidence="2">
    <location>
        <begin position="213"/>
        <end position="287"/>
    </location>
</feature>
<dbReference type="Pfam" id="PF25583">
    <property type="entry name" value="WCX"/>
    <property type="match status" value="1"/>
</dbReference>
<protein>
    <submittedName>
        <fullName evidence="3">WYL domain-containing protein</fullName>
    </submittedName>
</protein>
<evidence type="ECO:0000259" key="1">
    <source>
        <dbReference type="Pfam" id="PF13280"/>
    </source>
</evidence>
<name>A0A9D1TMM4_9SPIO</name>
<reference evidence="3" key="1">
    <citation type="journal article" date="2021" name="PeerJ">
        <title>Extensive microbial diversity within the chicken gut microbiome revealed by metagenomics and culture.</title>
        <authorList>
            <person name="Gilroy R."/>
            <person name="Ravi A."/>
            <person name="Getino M."/>
            <person name="Pursley I."/>
            <person name="Horton D.L."/>
            <person name="Alikhan N.F."/>
            <person name="Baker D."/>
            <person name="Gharbi K."/>
            <person name="Hall N."/>
            <person name="Watson M."/>
            <person name="Adriaenssens E.M."/>
            <person name="Foster-Nyarko E."/>
            <person name="Jarju S."/>
            <person name="Secka A."/>
            <person name="Antonio M."/>
            <person name="Oren A."/>
            <person name="Chaudhuri R.R."/>
            <person name="La Ragione R."/>
            <person name="Hildebrand F."/>
            <person name="Pallen M.J."/>
        </authorList>
    </citation>
    <scope>NUCLEOTIDE SEQUENCE</scope>
    <source>
        <strain evidence="3">Gambia11-129</strain>
    </source>
</reference>
<comment type="caution">
    <text evidence="3">The sequence shown here is derived from an EMBL/GenBank/DDBJ whole genome shotgun (WGS) entry which is preliminary data.</text>
</comment>
<dbReference type="Proteomes" id="UP000823936">
    <property type="component" value="Unassembled WGS sequence"/>
</dbReference>
<dbReference type="AlphaFoldDB" id="A0A9D1TMM4"/>
<sequence length="291" mass="34379">MSQTERVFYILDLLLEKGFFTRKEVAEHFGVSIKQVYRDKEYLMTRCSLGFGNLDIIYDRKRNVLTVTEESRRRLENWAVEKALDAVKSGEDGNLPEAVLRQSRLILYKSYAREPFSSSVYFTIISAIERKKKVRMVYNRRESISEPLRIINYGEIYYFVSYCSDGKIRTYKMSKVEKAEITGLDASFSDMKRLERLYSSYGIYLSDREEREYVIRFKSWAADAVVSQIWKEDQILQRLPDGSVLLRIRVADDTELLSRILFYGEDADVIAPDDFKERYINKCRLMAQRYE</sequence>